<reference evidence="3" key="1">
    <citation type="journal article" date="2020" name="Mitochondrial DNA Part B Resour">
        <title>Complete mitogenomes of the chlorophycean green algae Bulbochaete rectangularis var. hiloensis (Oedogoniales) and Stigeoclonium helveticum (Chaetophorales) provide insight into the sequence of events that led to the acquisition of a reduced-derived pattern of evolution in the Chlamydomonadales and Sphaeropleales.</title>
        <authorList>
            <person name="Turmel M."/>
            <person name="Belanger A.-S."/>
            <person name="Otis C."/>
            <person name="Lemieux C."/>
        </authorList>
    </citation>
    <scope>NUCLEOTIDE SEQUENCE</scope>
</reference>
<dbReference type="SUPFAM" id="SSF55608">
    <property type="entry name" value="Homing endonucleases"/>
    <property type="match status" value="2"/>
</dbReference>
<feature type="domain" description="Homing endonuclease LAGLIDADG" evidence="2">
    <location>
        <begin position="115"/>
        <end position="209"/>
    </location>
</feature>
<protein>
    <submittedName>
        <fullName evidence="3">Putative LAGLIDADG homing endonuclease</fullName>
    </submittedName>
</protein>
<dbReference type="InterPro" id="IPR027434">
    <property type="entry name" value="Homing_endonucl"/>
</dbReference>
<keyword evidence="3" id="KW-0255">Endonuclease</keyword>
<accession>A0A6M4SPE0</accession>
<feature type="transmembrane region" description="Helical" evidence="1">
    <location>
        <begin position="12"/>
        <end position="32"/>
    </location>
</feature>
<keyword evidence="3" id="KW-0378">Hydrolase</keyword>
<dbReference type="AlphaFoldDB" id="A0A6M4SPE0"/>
<dbReference type="PANTHER" id="PTHR36181:SF2">
    <property type="entry name" value="INTRON-ENCODED ENDONUCLEASE AI3-RELATED"/>
    <property type="match status" value="1"/>
</dbReference>
<dbReference type="GO" id="GO:0004519">
    <property type="term" value="F:endonuclease activity"/>
    <property type="evidence" value="ECO:0007669"/>
    <property type="project" value="UniProtKB-KW"/>
</dbReference>
<organism evidence="3">
    <name type="scientific">Stigeoclonium helveticum</name>
    <name type="common">Green alga</name>
    <dbReference type="NCBI Taxonomy" id="55999"/>
    <lineage>
        <taxon>Eukaryota</taxon>
        <taxon>Viridiplantae</taxon>
        <taxon>Chlorophyta</taxon>
        <taxon>core chlorophytes</taxon>
        <taxon>Chlorophyceae</taxon>
        <taxon>OCC clade</taxon>
        <taxon>Chaetophorales</taxon>
        <taxon>Chaetophoraceae</taxon>
        <taxon>Stigeoclonium</taxon>
    </lineage>
</organism>
<keyword evidence="3" id="KW-0496">Mitochondrion</keyword>
<dbReference type="Pfam" id="PF00961">
    <property type="entry name" value="LAGLIDADG_1"/>
    <property type="match status" value="2"/>
</dbReference>
<feature type="domain" description="Homing endonuclease LAGLIDADG" evidence="2">
    <location>
        <begin position="246"/>
        <end position="336"/>
    </location>
</feature>
<gene>
    <name evidence="3" type="primary">orf355</name>
</gene>
<dbReference type="Gene3D" id="3.10.28.10">
    <property type="entry name" value="Homing endonucleases"/>
    <property type="match status" value="2"/>
</dbReference>
<keyword evidence="1" id="KW-1133">Transmembrane helix</keyword>
<name>A0A6M4SPE0_STIHE</name>
<evidence type="ECO:0000256" key="1">
    <source>
        <dbReference type="SAM" id="Phobius"/>
    </source>
</evidence>
<geneLocation type="mitochondrion" evidence="3"/>
<proteinExistence type="predicted"/>
<dbReference type="GO" id="GO:0005739">
    <property type="term" value="C:mitochondrion"/>
    <property type="evidence" value="ECO:0007669"/>
    <property type="project" value="UniProtKB-ARBA"/>
</dbReference>
<keyword evidence="1" id="KW-0472">Membrane</keyword>
<evidence type="ECO:0000313" key="3">
    <source>
        <dbReference type="EMBL" id="QJS52070.1"/>
    </source>
</evidence>
<keyword evidence="3" id="KW-0540">Nuclease</keyword>
<sequence>MSMLFYRKPLKKISTFVANFFPHLLWDFFYLITVLQNKVKKMYTIAQSAGLVTNKCKTILYKNIFIKNNWGASPFYLKFFSFYPSYLQMSLINLRFYNTNTNPQRLNSKDLMWFVGFVEADGWFSINKNGKYAKYEFAVELSKRDIQLLYKIKSMLGVGSVTFCTHDGIELARLKISSKTDLISIIIPIFDKYNMLTNKHYDFIHFKSCLLNNIVYYQDVPLYTRPIDSFLKTEEILKVLYFDCWLVGFIEAEGCFSTYVEKQIYETASFEISQTNGLEIMLAIKKRLGISANPYLYESNYKLKTTSIRSIQNVIHFLKQTPAKLKGYKRAQYLKWWHSIRANPKYINVNVPFKY</sequence>
<dbReference type="InterPro" id="IPR051289">
    <property type="entry name" value="LAGLIDADG_Endonuclease"/>
</dbReference>
<dbReference type="InterPro" id="IPR004860">
    <property type="entry name" value="LAGLIDADG_dom"/>
</dbReference>
<dbReference type="EMBL" id="MN810332">
    <property type="protein sequence ID" value="QJS52070.1"/>
    <property type="molecule type" value="Genomic_DNA"/>
</dbReference>
<evidence type="ECO:0000259" key="2">
    <source>
        <dbReference type="Pfam" id="PF00961"/>
    </source>
</evidence>
<keyword evidence="1" id="KW-0812">Transmembrane</keyword>
<dbReference type="PANTHER" id="PTHR36181">
    <property type="entry name" value="INTRON-ENCODED ENDONUCLEASE AI3-RELATED"/>
    <property type="match status" value="1"/>
</dbReference>